<evidence type="ECO:0000256" key="8">
    <source>
        <dbReference type="SAM" id="MobiDB-lite"/>
    </source>
</evidence>
<dbReference type="AlphaFoldDB" id="A0A074W1J9"/>
<dbReference type="InterPro" id="IPR029060">
    <property type="entry name" value="PIN-like_dom_sf"/>
</dbReference>
<evidence type="ECO:0000256" key="2">
    <source>
        <dbReference type="ARBA" id="ARBA00022517"/>
    </source>
</evidence>
<keyword evidence="3" id="KW-0698">rRNA processing</keyword>
<keyword evidence="11" id="KW-1185">Reference proteome</keyword>
<sequence>MRGKRSKQYRKLMHQYELSFNFRVPYQVLVDADMIKDTFRFKMNLPLYLERTLHGQVKPMITQCSIRHLYTAEAPDVASKNAWIDTAKSFERRRCNHHTLDEPLSTLECLKSVVDPKDSSTNKNRYVVASQDQKVRSAMRKITGVPLIYVNRSVMIMEPMATQTEEFREAEEMGKVRAGLKGRRGAAPEQPLKRKREDEDEDEDGEAQGDASMQGTEAAPKKRVKKGPKGPNPLSVKKSKKQTAKQEAERQAIRKAAKSDPQAAEKALDANVAVDSTANDGSEAAGKKKRRRKHKTTSDAAAGQADVDDAPPAVAMDVDA</sequence>
<name>A0A074W1J9_AURM1</name>
<comment type="function">
    <text evidence="5">Involved in rRNA-processing and ribosome biogenesis.</text>
</comment>
<gene>
    <name evidence="10" type="ORF">M437DRAFT_43039</name>
</gene>
<keyword evidence="2" id="KW-0690">Ribosome biogenesis</keyword>
<evidence type="ECO:0000256" key="7">
    <source>
        <dbReference type="ARBA" id="ARBA00076388"/>
    </source>
</evidence>
<dbReference type="GO" id="GO:0006364">
    <property type="term" value="P:rRNA processing"/>
    <property type="evidence" value="ECO:0007669"/>
    <property type="project" value="UniProtKB-KW"/>
</dbReference>
<dbReference type="PANTHER" id="PTHR12416">
    <property type="entry name" value="RRNA-PROCESSING PROTEIN UTP23 HOMOLOG"/>
    <property type="match status" value="1"/>
</dbReference>
<dbReference type="EMBL" id="KL584827">
    <property type="protein sequence ID" value="KEQ65439.1"/>
    <property type="molecule type" value="Genomic_DNA"/>
</dbReference>
<keyword evidence="4" id="KW-0539">Nucleus</keyword>
<dbReference type="Proteomes" id="UP000030672">
    <property type="component" value="Unassembled WGS sequence"/>
</dbReference>
<dbReference type="InterPro" id="IPR057776">
    <property type="entry name" value="UTP23_sensor"/>
</dbReference>
<dbReference type="RefSeq" id="XP_040882462.1">
    <property type="nucleotide sequence ID" value="XM_041020670.1"/>
</dbReference>
<proteinExistence type="inferred from homology"/>
<dbReference type="FunFam" id="3.40.50.1010:FF:000006">
    <property type="entry name" value="rRNA-processing protein UTP23 homolog"/>
    <property type="match status" value="1"/>
</dbReference>
<evidence type="ECO:0000256" key="3">
    <source>
        <dbReference type="ARBA" id="ARBA00022552"/>
    </source>
</evidence>
<accession>A0A074W1J9</accession>
<comment type="similarity">
    <text evidence="6">Belongs to the UTP23/FCF1 family. UTP23 subfamily.</text>
</comment>
<organism evidence="10 11">
    <name type="scientific">Aureobasidium melanogenum (strain CBS 110374)</name>
    <name type="common">Aureobasidium pullulans var. melanogenum</name>
    <dbReference type="NCBI Taxonomy" id="1043003"/>
    <lineage>
        <taxon>Eukaryota</taxon>
        <taxon>Fungi</taxon>
        <taxon>Dikarya</taxon>
        <taxon>Ascomycota</taxon>
        <taxon>Pezizomycotina</taxon>
        <taxon>Dothideomycetes</taxon>
        <taxon>Dothideomycetidae</taxon>
        <taxon>Dothideales</taxon>
        <taxon>Saccotheciaceae</taxon>
        <taxon>Aureobasidium</taxon>
    </lineage>
</organism>
<dbReference type="Gene3D" id="3.40.50.1010">
    <property type="entry name" value="5'-nuclease"/>
    <property type="match status" value="1"/>
</dbReference>
<evidence type="ECO:0000256" key="6">
    <source>
        <dbReference type="ARBA" id="ARBA00038503"/>
    </source>
</evidence>
<protein>
    <recommendedName>
        <fullName evidence="7">U three protein 23</fullName>
    </recommendedName>
</protein>
<feature type="domain" description="UTP23 sensor motif region" evidence="9">
    <location>
        <begin position="222"/>
        <end position="241"/>
    </location>
</feature>
<dbReference type="CDD" id="cd09865">
    <property type="entry name" value="PIN_ScUtp23p-like"/>
    <property type="match status" value="1"/>
</dbReference>
<dbReference type="InterPro" id="IPR006984">
    <property type="entry name" value="Fcf1/UTP23"/>
</dbReference>
<dbReference type="SUPFAM" id="SSF88723">
    <property type="entry name" value="PIN domain-like"/>
    <property type="match status" value="1"/>
</dbReference>
<feature type="region of interest" description="Disordered" evidence="8">
    <location>
        <begin position="178"/>
        <end position="320"/>
    </location>
</feature>
<dbReference type="GeneID" id="63914043"/>
<dbReference type="Pfam" id="PF24779">
    <property type="entry name" value="UTP23_sensor"/>
    <property type="match status" value="1"/>
</dbReference>
<evidence type="ECO:0000256" key="5">
    <source>
        <dbReference type="ARBA" id="ARBA00037300"/>
    </source>
</evidence>
<evidence type="ECO:0000256" key="4">
    <source>
        <dbReference type="ARBA" id="ARBA00023242"/>
    </source>
</evidence>
<feature type="compositionally biased region" description="Low complexity" evidence="8">
    <location>
        <begin position="299"/>
        <end position="320"/>
    </location>
</feature>
<comment type="subcellular location">
    <subcellularLocation>
        <location evidence="1">Nucleus</location>
        <location evidence="1">Nucleolus</location>
    </subcellularLocation>
</comment>
<feature type="compositionally biased region" description="Acidic residues" evidence="8">
    <location>
        <begin position="198"/>
        <end position="207"/>
    </location>
</feature>
<reference evidence="10 11" key="1">
    <citation type="journal article" date="2014" name="BMC Genomics">
        <title>Genome sequencing of four Aureobasidium pullulans varieties: biotechnological potential, stress tolerance, and description of new species.</title>
        <authorList>
            <person name="Gostin Ar C."/>
            <person name="Ohm R.A."/>
            <person name="Kogej T."/>
            <person name="Sonjak S."/>
            <person name="Turk M."/>
            <person name="Zajc J."/>
            <person name="Zalar P."/>
            <person name="Grube M."/>
            <person name="Sun H."/>
            <person name="Han J."/>
            <person name="Sharma A."/>
            <person name="Chiniquy J."/>
            <person name="Ngan C.Y."/>
            <person name="Lipzen A."/>
            <person name="Barry K."/>
            <person name="Grigoriev I.V."/>
            <person name="Gunde-Cimerman N."/>
        </authorList>
    </citation>
    <scope>NUCLEOTIDE SEQUENCE [LARGE SCALE GENOMIC DNA]</scope>
    <source>
        <strain evidence="10 11">CBS 110374</strain>
    </source>
</reference>
<dbReference type="HOGENOM" id="CLU_053567_1_0_1"/>
<dbReference type="STRING" id="1043003.A0A074W1J9"/>
<evidence type="ECO:0000259" key="9">
    <source>
        <dbReference type="Pfam" id="PF24779"/>
    </source>
</evidence>
<dbReference type="Pfam" id="PF04900">
    <property type="entry name" value="Fcf1"/>
    <property type="match status" value="1"/>
</dbReference>
<dbReference type="GO" id="GO:0032040">
    <property type="term" value="C:small-subunit processome"/>
    <property type="evidence" value="ECO:0007669"/>
    <property type="project" value="InterPro"/>
</dbReference>
<evidence type="ECO:0000313" key="11">
    <source>
        <dbReference type="Proteomes" id="UP000030672"/>
    </source>
</evidence>
<evidence type="ECO:0000313" key="10">
    <source>
        <dbReference type="EMBL" id="KEQ65439.1"/>
    </source>
</evidence>
<evidence type="ECO:0000256" key="1">
    <source>
        <dbReference type="ARBA" id="ARBA00004604"/>
    </source>
</evidence>